<gene>
    <name evidence="1" type="ORF">OF850_18290</name>
</gene>
<protein>
    <submittedName>
        <fullName evidence="1">DUF4116 domain-containing protein</fullName>
    </submittedName>
</protein>
<evidence type="ECO:0000313" key="2">
    <source>
        <dbReference type="Proteomes" id="UP001526430"/>
    </source>
</evidence>
<dbReference type="EMBL" id="JAPFQI010000018">
    <property type="protein sequence ID" value="MCW8087579.1"/>
    <property type="molecule type" value="Genomic_DNA"/>
</dbReference>
<proteinExistence type="predicted"/>
<accession>A0ABT3P1F2</accession>
<name>A0ABT3P1F2_9PROT</name>
<comment type="caution">
    <text evidence="1">The sequence shown here is derived from an EMBL/GenBank/DDBJ whole genome shotgun (WGS) entry which is preliminary data.</text>
</comment>
<dbReference type="Proteomes" id="UP001526430">
    <property type="component" value="Unassembled WGS sequence"/>
</dbReference>
<dbReference type="RefSeq" id="WP_301591786.1">
    <property type="nucleotide sequence ID" value="NZ_JAPFQI010000018.1"/>
</dbReference>
<sequence length="100" mass="11462">MGNFLIPFLSNPSEAVFLAAMQKDRMALQFLSSPSREVAYLAMKQNPEAGRFVPYEKLRVRRQMLIEADERRNAWKNSLAQPARKTTLRTAWSAYAAQGR</sequence>
<organism evidence="1 2">
    <name type="scientific">Sabulicella glaciei</name>
    <dbReference type="NCBI Taxonomy" id="2984948"/>
    <lineage>
        <taxon>Bacteria</taxon>
        <taxon>Pseudomonadati</taxon>
        <taxon>Pseudomonadota</taxon>
        <taxon>Alphaproteobacteria</taxon>
        <taxon>Acetobacterales</taxon>
        <taxon>Acetobacteraceae</taxon>
        <taxon>Sabulicella</taxon>
    </lineage>
</organism>
<evidence type="ECO:0000313" key="1">
    <source>
        <dbReference type="EMBL" id="MCW8087579.1"/>
    </source>
</evidence>
<keyword evidence="2" id="KW-1185">Reference proteome</keyword>
<reference evidence="1 2" key="1">
    <citation type="submission" date="2022-10" db="EMBL/GenBank/DDBJ databases">
        <title>Roseococcus glaciei nov., sp. nov., isolated from glacier.</title>
        <authorList>
            <person name="Liu Q."/>
            <person name="Xin Y.-H."/>
        </authorList>
    </citation>
    <scope>NUCLEOTIDE SEQUENCE [LARGE SCALE GENOMIC DNA]</scope>
    <source>
        <strain evidence="1 2">MDT2-1-1</strain>
    </source>
</reference>